<dbReference type="PROSITE" id="PS50902">
    <property type="entry name" value="FLAVODOXIN_LIKE"/>
    <property type="match status" value="1"/>
</dbReference>
<dbReference type="Gene3D" id="3.40.50.80">
    <property type="entry name" value="Nucleotide-binding domain of ferredoxin-NADP reductase (FNR) module"/>
    <property type="match status" value="1"/>
</dbReference>
<dbReference type="Proteomes" id="UP000095282">
    <property type="component" value="Unplaced"/>
</dbReference>
<dbReference type="Gene3D" id="2.40.30.10">
    <property type="entry name" value="Translation factors"/>
    <property type="match status" value="1"/>
</dbReference>
<comment type="similarity">
    <text evidence="10">Belongs to the NADPH-dependent diflavin oxidoreductase NDOR1 family.</text>
</comment>
<feature type="domain" description="Flavodoxin-like" evidence="11">
    <location>
        <begin position="4"/>
        <end position="148"/>
    </location>
</feature>
<dbReference type="InterPro" id="IPR023173">
    <property type="entry name" value="NADPH_Cyt_P450_Rdtase_alpha"/>
</dbReference>
<feature type="binding site" evidence="10">
    <location>
        <position position="333"/>
    </location>
    <ligand>
        <name>FAD</name>
        <dbReference type="ChEBI" id="CHEBI:57692"/>
    </ligand>
</feature>
<evidence type="ECO:0000259" key="11">
    <source>
        <dbReference type="PROSITE" id="PS50902"/>
    </source>
</evidence>
<feature type="binding site" evidence="10">
    <location>
        <position position="130"/>
    </location>
    <ligand>
        <name>FMN</name>
        <dbReference type="ChEBI" id="CHEBI:58210"/>
    </ligand>
</feature>
<dbReference type="STRING" id="1561998.A0A1I7V4S7"/>
<feature type="binding site" evidence="10">
    <location>
        <position position="437"/>
    </location>
    <ligand>
        <name>NADP(+)</name>
        <dbReference type="ChEBI" id="CHEBI:58349"/>
    </ligand>
</feature>
<evidence type="ECO:0000256" key="3">
    <source>
        <dbReference type="ARBA" id="ARBA00004496"/>
    </source>
</evidence>
<dbReference type="eggNOG" id="KOG1159">
    <property type="taxonomic scope" value="Eukaryota"/>
</dbReference>
<keyword evidence="6 10" id="KW-0288">FMN</keyword>
<dbReference type="FunFam" id="3.40.50.360:FF:000015">
    <property type="entry name" value="NADPH-dependent diflavin oxidoreductase 1"/>
    <property type="match status" value="1"/>
</dbReference>
<feature type="binding site" evidence="10">
    <location>
        <begin position="365"/>
        <end position="368"/>
    </location>
    <ligand>
        <name>FAD</name>
        <dbReference type="ChEBI" id="CHEBI:57692"/>
    </ligand>
</feature>
<dbReference type="Pfam" id="PF00175">
    <property type="entry name" value="NAD_binding_1"/>
    <property type="match status" value="1"/>
</dbReference>
<evidence type="ECO:0000256" key="1">
    <source>
        <dbReference type="ARBA" id="ARBA00001917"/>
    </source>
</evidence>
<keyword evidence="9 10" id="KW-0560">Oxidoreductase</keyword>
<dbReference type="SUPFAM" id="SSF63380">
    <property type="entry name" value="Riboflavin synthase domain-like"/>
    <property type="match status" value="1"/>
</dbReference>
<feature type="binding site" evidence="10">
    <location>
        <begin position="95"/>
        <end position="104"/>
    </location>
    <ligand>
        <name>FMN</name>
        <dbReference type="ChEBI" id="CHEBI:58210"/>
    </ligand>
</feature>
<evidence type="ECO:0000259" key="12">
    <source>
        <dbReference type="PROSITE" id="PS51384"/>
    </source>
</evidence>
<comment type="subcellular location">
    <subcellularLocation>
        <location evidence="3 10">Cytoplasm</location>
    </subcellularLocation>
</comment>
<evidence type="ECO:0000256" key="7">
    <source>
        <dbReference type="ARBA" id="ARBA00022827"/>
    </source>
</evidence>
<dbReference type="InterPro" id="IPR029039">
    <property type="entry name" value="Flavoprotein-like_sf"/>
</dbReference>
<dbReference type="InterPro" id="IPR039261">
    <property type="entry name" value="FNR_nucleotide-bd"/>
</dbReference>
<evidence type="ECO:0000256" key="5">
    <source>
        <dbReference type="ARBA" id="ARBA00022630"/>
    </source>
</evidence>
<dbReference type="GO" id="GO:0016651">
    <property type="term" value="F:oxidoreductase activity, acting on NAD(P)H"/>
    <property type="evidence" value="ECO:0007669"/>
    <property type="project" value="UniProtKB-UniRule"/>
</dbReference>
<evidence type="ECO:0000256" key="9">
    <source>
        <dbReference type="ARBA" id="ARBA00023002"/>
    </source>
</evidence>
<dbReference type="Pfam" id="PF00667">
    <property type="entry name" value="FAD_binding_1"/>
    <property type="match status" value="1"/>
</dbReference>
<feature type="binding site" evidence="10">
    <location>
        <begin position="10"/>
        <end position="15"/>
    </location>
    <ligand>
        <name>FMN</name>
        <dbReference type="ChEBI" id="CHEBI:58210"/>
    </ligand>
</feature>
<dbReference type="InterPro" id="IPR001433">
    <property type="entry name" value="OxRdtase_FAD/NAD-bd"/>
</dbReference>
<reference evidence="14" key="1">
    <citation type="submission" date="2016-11" db="UniProtKB">
        <authorList>
            <consortium name="WormBaseParasite"/>
        </authorList>
    </citation>
    <scope>IDENTIFICATION</scope>
</reference>
<dbReference type="WBParaSite" id="Csp11.Scaffold75.g458.t1">
    <property type="protein sequence ID" value="Csp11.Scaffold75.g458.t1"/>
    <property type="gene ID" value="Csp11.Scaffold75.g458"/>
</dbReference>
<comment type="function">
    <text evidence="10">NADPH-dependent reductase which is a central component of the cytosolic iron-sulfur (Fe-S) protein assembly (CIA) machinery. Transfers electrons from NADPH via its FAD and FMN prosthetic groups to the [2Fe-2S] cluster of the anamorsin/DRE2 homolog, another key component of the CIA machinery. In turn, this reduced cluster provides electrons for assembly of cytosolic iron-sulfur cluster proteins.</text>
</comment>
<comment type="catalytic activity">
    <reaction evidence="10">
        <text>2 oxidized [2Fe-2S]-[protein] + NADPH = 2 reduced [2Fe-2S]-[protein] + NADP(+) + H(+)</text>
        <dbReference type="Rhea" id="RHEA:67716"/>
        <dbReference type="Rhea" id="RHEA-COMP:17327"/>
        <dbReference type="Rhea" id="RHEA-COMP:17328"/>
        <dbReference type="ChEBI" id="CHEBI:15378"/>
        <dbReference type="ChEBI" id="CHEBI:33737"/>
        <dbReference type="ChEBI" id="CHEBI:33738"/>
        <dbReference type="ChEBI" id="CHEBI:57783"/>
        <dbReference type="ChEBI" id="CHEBI:58349"/>
    </reaction>
</comment>
<dbReference type="GO" id="GO:0005634">
    <property type="term" value="C:nucleus"/>
    <property type="evidence" value="ECO:0007669"/>
    <property type="project" value="UniProtKB-ARBA"/>
</dbReference>
<dbReference type="GO" id="GO:0050661">
    <property type="term" value="F:NADP binding"/>
    <property type="evidence" value="ECO:0007669"/>
    <property type="project" value="UniProtKB-UniRule"/>
</dbReference>
<evidence type="ECO:0000256" key="4">
    <source>
        <dbReference type="ARBA" id="ARBA00022490"/>
    </source>
</evidence>
<comment type="similarity">
    <text evidence="10">In the N-terminal section; belongs to the flavodoxin family.</text>
</comment>
<keyword evidence="4 10" id="KW-0963">Cytoplasm</keyword>
<evidence type="ECO:0000313" key="13">
    <source>
        <dbReference type="Proteomes" id="UP000095282"/>
    </source>
</evidence>
<dbReference type="AlphaFoldDB" id="A0A1I7V4S7"/>
<accession>A0A1I7V4S7</accession>
<feature type="binding site" evidence="10">
    <location>
        <begin position="485"/>
        <end position="486"/>
    </location>
    <ligand>
        <name>NADP(+)</name>
        <dbReference type="ChEBI" id="CHEBI:58349"/>
    </ligand>
</feature>
<evidence type="ECO:0000256" key="6">
    <source>
        <dbReference type="ARBA" id="ARBA00022643"/>
    </source>
</evidence>
<dbReference type="InterPro" id="IPR008254">
    <property type="entry name" value="Flavodoxin/NO_synth"/>
</dbReference>
<dbReference type="EC" id="1.18.1.-" evidence="10"/>
<protein>
    <recommendedName>
        <fullName evidence="10">NADPH-dependent diflavin oxidoreductase 1</fullName>
        <ecNumber evidence="10">1.18.1.-</ecNumber>
    </recommendedName>
    <alternativeName>
        <fullName evidence="10">NADPH-dependent FMN and FAD-containing oxidoreductase</fullName>
    </alternativeName>
</protein>
<name>A0A1I7V4S7_9PELO</name>
<dbReference type="GO" id="GO:0160246">
    <property type="term" value="F:NADPH-iron-sulfur [2Fe-2S] protein oxidoreductase activity"/>
    <property type="evidence" value="ECO:0007669"/>
    <property type="project" value="InterPro"/>
</dbReference>
<dbReference type="InterPro" id="IPR028879">
    <property type="entry name" value="NDOR1"/>
</dbReference>
<dbReference type="FunFam" id="3.40.50.80:FF:000032">
    <property type="entry name" value="NADPH-dependent diflavin oxidoreductase 1"/>
    <property type="match status" value="1"/>
</dbReference>
<dbReference type="SUPFAM" id="SSF52343">
    <property type="entry name" value="Ferredoxin reductase-like, C-terminal NADP-linked domain"/>
    <property type="match status" value="1"/>
</dbReference>
<evidence type="ECO:0000313" key="14">
    <source>
        <dbReference type="WBParaSite" id="Csp11.Scaffold75.g458.t1"/>
    </source>
</evidence>
<keyword evidence="5 10" id="KW-0285">Flavoprotein</keyword>
<proteinExistence type="inferred from homology"/>
<keyword evidence="7 10" id="KW-0274">FAD</keyword>
<dbReference type="GO" id="GO:0010181">
    <property type="term" value="F:FMN binding"/>
    <property type="evidence" value="ECO:0007669"/>
    <property type="project" value="UniProtKB-UniRule"/>
</dbReference>
<feature type="binding site" evidence="10">
    <location>
        <begin position="57"/>
        <end position="60"/>
    </location>
    <ligand>
        <name>FMN</name>
        <dbReference type="ChEBI" id="CHEBI:58210"/>
    </ligand>
</feature>
<dbReference type="InterPro" id="IPR003097">
    <property type="entry name" value="CysJ-like_FAD-binding"/>
</dbReference>
<sequence>MTSILILYGSETGTAQDLAESMGRECYLRHITARVYDMDEYELGCITTEKVILFIVSTTGQGEMPPNMRRMWRILLRKSLKPDVLKGVHVAVLGLGDSSYQKYNFAAKKLYRRLFQLGAVTLTIPGLANDQHELGIDGAFIPWKKEVWKEVKKLDIFPEMTLDPDPAIKIRTRYRFFYGEGAERYQDDGYVPLKVISNRRVTSEGHFQDTRLIDFEMPSYPSYKPGDVLMVRPYNPTETLQIALDALGYSDELLDRPTRILNNDPYVKPPPCFLVGTLRKCLERLWDLQQIPKRSFFEMLAYYSRDRAEKERLKELASPEGLDDLLDYANRSRRTTAETLRDFPASAKNLPPDALFEILTFIRPRAFSIASAPSPSHVELLVAKVEYKSRMSDARRGLCSTFLSRLKEGDEVYCKIRPGTFRFPDPEVPVICIGPGTGVAPFRSLFGHGSSKGLLFFGCRGEHSDFYFSDEWKDIEGVEVIPAFSRDTEKKIYVQHKMRERAADIKRLLEAGASVFIAGSAGEMPKAVSEVLTEIQGEEWMKKAEETGGIQFETWS</sequence>
<dbReference type="GO" id="GO:0005829">
    <property type="term" value="C:cytosol"/>
    <property type="evidence" value="ECO:0007669"/>
    <property type="project" value="TreeGrafter"/>
</dbReference>
<keyword evidence="13" id="KW-1185">Reference proteome</keyword>
<feature type="domain" description="FAD-binding FR-type" evidence="12">
    <location>
        <begin position="188"/>
        <end position="424"/>
    </location>
</feature>
<dbReference type="InterPro" id="IPR001094">
    <property type="entry name" value="Flavdoxin-like"/>
</dbReference>
<comment type="caution">
    <text evidence="10">Lacks conserved residue(s) required for the propagation of feature annotation.</text>
</comment>
<dbReference type="PRINTS" id="PR00369">
    <property type="entry name" value="FLAVODOXIN"/>
</dbReference>
<feature type="binding site" evidence="10">
    <location>
        <begin position="491"/>
        <end position="495"/>
    </location>
    <ligand>
        <name>NADP(+)</name>
        <dbReference type="ChEBI" id="CHEBI:58349"/>
    </ligand>
</feature>
<comment type="cofactor">
    <cofactor evidence="2 10">
        <name>FAD</name>
        <dbReference type="ChEBI" id="CHEBI:57692"/>
    </cofactor>
</comment>
<dbReference type="Gene3D" id="3.40.50.360">
    <property type="match status" value="1"/>
</dbReference>
<dbReference type="InterPro" id="IPR017938">
    <property type="entry name" value="Riboflavin_synthase-like_b-brl"/>
</dbReference>
<feature type="binding site" evidence="10">
    <location>
        <begin position="397"/>
        <end position="400"/>
    </location>
    <ligand>
        <name>FAD</name>
        <dbReference type="ChEBI" id="CHEBI:57692"/>
    </ligand>
</feature>
<dbReference type="InterPro" id="IPR017927">
    <property type="entry name" value="FAD-bd_FR_type"/>
</dbReference>
<dbReference type="PROSITE" id="PS51384">
    <property type="entry name" value="FAD_FR"/>
    <property type="match status" value="1"/>
</dbReference>
<comment type="similarity">
    <text evidence="10">In the C-terminal section; belongs to the flavoprotein pyridine nucleotide cytochrome reductase family.</text>
</comment>
<dbReference type="SUPFAM" id="SSF52218">
    <property type="entry name" value="Flavoproteins"/>
    <property type="match status" value="1"/>
</dbReference>
<dbReference type="PRINTS" id="PR00371">
    <property type="entry name" value="FPNCR"/>
</dbReference>
<organism evidence="13 14">
    <name type="scientific">Caenorhabditis tropicalis</name>
    <dbReference type="NCBI Taxonomy" id="1561998"/>
    <lineage>
        <taxon>Eukaryota</taxon>
        <taxon>Metazoa</taxon>
        <taxon>Ecdysozoa</taxon>
        <taxon>Nematoda</taxon>
        <taxon>Chromadorea</taxon>
        <taxon>Rhabditida</taxon>
        <taxon>Rhabditina</taxon>
        <taxon>Rhabditomorpha</taxon>
        <taxon>Rhabditoidea</taxon>
        <taxon>Rhabditidae</taxon>
        <taxon>Peloderinae</taxon>
        <taxon>Caenorhabditis</taxon>
    </lineage>
</organism>
<dbReference type="GO" id="GO:0050660">
    <property type="term" value="F:flavin adenine dinucleotide binding"/>
    <property type="evidence" value="ECO:0007669"/>
    <property type="project" value="UniProtKB-UniRule"/>
</dbReference>
<dbReference type="Gene3D" id="1.20.990.10">
    <property type="entry name" value="NADPH-cytochrome p450 Reductase, Chain A, domain 3"/>
    <property type="match status" value="1"/>
</dbReference>
<evidence type="ECO:0000256" key="8">
    <source>
        <dbReference type="ARBA" id="ARBA00022857"/>
    </source>
</evidence>
<dbReference type="PANTHER" id="PTHR19384:SF10">
    <property type="entry name" value="NADPH-DEPENDENT DIFLAVIN OXIDOREDUCTASE 1"/>
    <property type="match status" value="1"/>
</dbReference>
<dbReference type="GO" id="GO:0016226">
    <property type="term" value="P:iron-sulfur cluster assembly"/>
    <property type="evidence" value="ECO:0007669"/>
    <property type="project" value="UniProtKB-UniRule"/>
</dbReference>
<dbReference type="PANTHER" id="PTHR19384">
    <property type="entry name" value="NITRIC OXIDE SYNTHASE-RELATED"/>
    <property type="match status" value="1"/>
</dbReference>
<keyword evidence="8 10" id="KW-0521">NADP</keyword>
<dbReference type="Pfam" id="PF00258">
    <property type="entry name" value="Flavodoxin_1"/>
    <property type="match status" value="1"/>
</dbReference>
<feature type="binding site" evidence="10">
    <location>
        <position position="555"/>
    </location>
    <ligand>
        <name>FAD</name>
        <dbReference type="ChEBI" id="CHEBI:57692"/>
    </ligand>
</feature>
<evidence type="ECO:0000256" key="2">
    <source>
        <dbReference type="ARBA" id="ARBA00001974"/>
    </source>
</evidence>
<dbReference type="HAMAP" id="MF_03178">
    <property type="entry name" value="NDOR1"/>
    <property type="match status" value="1"/>
</dbReference>
<comment type="cofactor">
    <cofactor evidence="1 10">
        <name>FMN</name>
        <dbReference type="ChEBI" id="CHEBI:58210"/>
    </cofactor>
</comment>
<dbReference type="InterPro" id="IPR001709">
    <property type="entry name" value="Flavoprot_Pyr_Nucl_cyt_Rdtase"/>
</dbReference>
<evidence type="ECO:0000256" key="10">
    <source>
        <dbReference type="HAMAP-Rule" id="MF_03178"/>
    </source>
</evidence>